<dbReference type="PANTHER" id="PTHR43130:SF3">
    <property type="entry name" value="HTH-TYPE TRANSCRIPTIONAL REGULATOR RV1931C"/>
    <property type="match status" value="1"/>
</dbReference>
<keyword evidence="2" id="KW-0238">DNA-binding</keyword>
<evidence type="ECO:0000313" key="6">
    <source>
        <dbReference type="Proteomes" id="UP000177515"/>
    </source>
</evidence>
<dbReference type="Gene3D" id="1.10.10.60">
    <property type="entry name" value="Homeodomain-like"/>
    <property type="match status" value="1"/>
</dbReference>
<feature type="domain" description="HTH araC/xylS-type" evidence="4">
    <location>
        <begin position="233"/>
        <end position="330"/>
    </location>
</feature>
<dbReference type="Pfam" id="PF01965">
    <property type="entry name" value="DJ-1_PfpI"/>
    <property type="match status" value="1"/>
</dbReference>
<dbReference type="EMBL" id="CP017755">
    <property type="protein sequence ID" value="AOZ10974.1"/>
    <property type="molecule type" value="Genomic_DNA"/>
</dbReference>
<keyword evidence="6" id="KW-1185">Reference proteome</keyword>
<dbReference type="CDD" id="cd03137">
    <property type="entry name" value="GATase1_AraC_1"/>
    <property type="match status" value="1"/>
</dbReference>
<organism evidence="5 6">
    <name type="scientific">Cupriavidus malaysiensis</name>
    <dbReference type="NCBI Taxonomy" id="367825"/>
    <lineage>
        <taxon>Bacteria</taxon>
        <taxon>Pseudomonadati</taxon>
        <taxon>Pseudomonadota</taxon>
        <taxon>Betaproteobacteria</taxon>
        <taxon>Burkholderiales</taxon>
        <taxon>Burkholderiaceae</taxon>
        <taxon>Cupriavidus</taxon>
    </lineage>
</organism>
<evidence type="ECO:0000259" key="4">
    <source>
        <dbReference type="PROSITE" id="PS01124"/>
    </source>
</evidence>
<gene>
    <name evidence="5" type="ORF">BKK80_31405</name>
</gene>
<dbReference type="PROSITE" id="PS00041">
    <property type="entry name" value="HTH_ARAC_FAMILY_1"/>
    <property type="match status" value="1"/>
</dbReference>
<proteinExistence type="predicted"/>
<dbReference type="InterPro" id="IPR018062">
    <property type="entry name" value="HTH_AraC-typ_CS"/>
</dbReference>
<reference evidence="5 6" key="1">
    <citation type="submission" date="2016-10" db="EMBL/GenBank/DDBJ databases">
        <title>Complete genome sequences of three Cupriavidus strains isolated from various Malaysian environments.</title>
        <authorList>
            <person name="Abdullah A.A.-A."/>
            <person name="Shafie N.A.H."/>
            <person name="Lau N.S."/>
        </authorList>
    </citation>
    <scope>NUCLEOTIDE SEQUENCE [LARGE SCALE GENOMIC DNA]</scope>
    <source>
        <strain evidence="5 6">USMAA1020</strain>
    </source>
</reference>
<keyword evidence="3" id="KW-0804">Transcription</keyword>
<dbReference type="InterPro" id="IPR052158">
    <property type="entry name" value="INH-QAR"/>
</dbReference>
<protein>
    <submittedName>
        <fullName evidence="5">AraC family transcriptional regulator</fullName>
    </submittedName>
</protein>
<keyword evidence="1" id="KW-0805">Transcription regulation</keyword>
<dbReference type="PANTHER" id="PTHR43130">
    <property type="entry name" value="ARAC-FAMILY TRANSCRIPTIONAL REGULATOR"/>
    <property type="match status" value="1"/>
</dbReference>
<dbReference type="SUPFAM" id="SSF46689">
    <property type="entry name" value="Homeodomain-like"/>
    <property type="match status" value="2"/>
</dbReference>
<dbReference type="PROSITE" id="PS01124">
    <property type="entry name" value="HTH_ARAC_FAMILY_2"/>
    <property type="match status" value="1"/>
</dbReference>
<accession>A0ABN4TWS2</accession>
<evidence type="ECO:0000313" key="5">
    <source>
        <dbReference type="EMBL" id="AOZ10974.1"/>
    </source>
</evidence>
<dbReference type="InterPro" id="IPR018060">
    <property type="entry name" value="HTH_AraC"/>
</dbReference>
<dbReference type="RefSeq" id="WP_071073471.1">
    <property type="nucleotide sequence ID" value="NZ_CP017755.1"/>
</dbReference>
<name>A0ABN4TWS2_9BURK</name>
<dbReference type="InterPro" id="IPR002818">
    <property type="entry name" value="DJ-1/PfpI"/>
</dbReference>
<evidence type="ECO:0000256" key="2">
    <source>
        <dbReference type="ARBA" id="ARBA00023125"/>
    </source>
</evidence>
<dbReference type="InterPro" id="IPR029062">
    <property type="entry name" value="Class_I_gatase-like"/>
</dbReference>
<dbReference type="SMART" id="SM00342">
    <property type="entry name" value="HTH_ARAC"/>
    <property type="match status" value="1"/>
</dbReference>
<evidence type="ECO:0000256" key="1">
    <source>
        <dbReference type="ARBA" id="ARBA00023015"/>
    </source>
</evidence>
<dbReference type="Proteomes" id="UP000177515">
    <property type="component" value="Chromosome 2"/>
</dbReference>
<dbReference type="SUPFAM" id="SSF52317">
    <property type="entry name" value="Class I glutamine amidotransferase-like"/>
    <property type="match status" value="1"/>
</dbReference>
<dbReference type="Pfam" id="PF12833">
    <property type="entry name" value="HTH_18"/>
    <property type="match status" value="1"/>
</dbReference>
<sequence length="336" mass="36202">MPPKSPKPATKPATAPTPLRQVALVAFPEFQMLDIAGPADVFAMANAFHVEPAYRVTVVSAAGGPLVASNGIALHTEPVASLPARRVDTCLVAGGERDGLVASVADHALADWVRQASRHARRYGSVCTGAFALAHWGLLDAHRATTHWASAHLLQRYYGGVDVQAEALYVQDGKVWTSGGVTSGIDMCLSMVEQDLGRWVAARVAKQLILAVRRMGNQSQYSLTLEAQSGQYAELVDWLRARLDQPIDVEAMAERAGEAPRSFHRRFLKATGMTPHAFLETLRLQAARARLEAGESVKAAARAAGFGSEAHLAKAFRRRFALTPSQYRAQFGARAG</sequence>
<evidence type="ECO:0000256" key="3">
    <source>
        <dbReference type="ARBA" id="ARBA00023163"/>
    </source>
</evidence>
<dbReference type="Gene3D" id="3.40.50.880">
    <property type="match status" value="1"/>
</dbReference>
<dbReference type="InterPro" id="IPR009057">
    <property type="entry name" value="Homeodomain-like_sf"/>
</dbReference>